<evidence type="ECO:0000313" key="2">
    <source>
        <dbReference type="Proteomes" id="UP000254950"/>
    </source>
</evidence>
<gene>
    <name evidence="1" type="ORF">NCTC12862_01199</name>
</gene>
<proteinExistence type="predicted"/>
<organism evidence="1 2">
    <name type="scientific">Bartonella doshiae</name>
    <dbReference type="NCBI Taxonomy" id="33044"/>
    <lineage>
        <taxon>Bacteria</taxon>
        <taxon>Pseudomonadati</taxon>
        <taxon>Pseudomonadota</taxon>
        <taxon>Alphaproteobacteria</taxon>
        <taxon>Hyphomicrobiales</taxon>
        <taxon>Bartonellaceae</taxon>
        <taxon>Bartonella</taxon>
    </lineage>
</organism>
<dbReference type="EMBL" id="UFTF01000001">
    <property type="protein sequence ID" value="SUV45461.1"/>
    <property type="molecule type" value="Genomic_DNA"/>
</dbReference>
<dbReference type="Proteomes" id="UP000254950">
    <property type="component" value="Unassembled WGS sequence"/>
</dbReference>
<accession>A0A380ZFR8</accession>
<evidence type="ECO:0000313" key="1">
    <source>
        <dbReference type="EMBL" id="SUV45461.1"/>
    </source>
</evidence>
<sequence>MKVTTAFDDQKPGTSGLRKKVSVFSTTPLC</sequence>
<name>A0A380ZFR8_BARDO</name>
<protein>
    <submittedName>
        <fullName evidence="1">Uncharacterized protein</fullName>
    </submittedName>
</protein>
<reference evidence="1 2" key="1">
    <citation type="submission" date="2018-06" db="EMBL/GenBank/DDBJ databases">
        <authorList>
            <consortium name="Pathogen Informatics"/>
            <person name="Doyle S."/>
        </authorList>
    </citation>
    <scope>NUCLEOTIDE SEQUENCE [LARGE SCALE GENOMIC DNA]</scope>
    <source>
        <strain evidence="1 2">NCTC12862</strain>
    </source>
</reference>
<dbReference type="AlphaFoldDB" id="A0A380ZFR8"/>